<dbReference type="EMBL" id="BDGJ01000125">
    <property type="protein sequence ID" value="GAW93279.1"/>
    <property type="molecule type" value="Genomic_DNA"/>
</dbReference>
<accession>A0A1Z5HUR6</accession>
<keyword evidence="2" id="KW-1185">Reference proteome</keyword>
<name>A0A1Z5HUR6_9FIRM</name>
<evidence type="ECO:0000313" key="1">
    <source>
        <dbReference type="EMBL" id="GAW93279.1"/>
    </source>
</evidence>
<sequence>MIDNPNIAGFTTPINRLVKNNVYSGNTRVYPPRIPKGG</sequence>
<comment type="caution">
    <text evidence="1">The sequence shown here is derived from an EMBL/GenBank/DDBJ whole genome shotgun (WGS) entry which is preliminary data.</text>
</comment>
<protein>
    <submittedName>
        <fullName evidence="1">Uncharacterized protein</fullName>
    </submittedName>
</protein>
<proteinExistence type="predicted"/>
<reference evidence="2" key="1">
    <citation type="journal article" date="2017" name="Appl. Environ. Microbiol.">
        <title>Genomic Analysis of Calderihabitans maritimus KKC1, a Thermophilic, Hydrogenogenic, Carboxydotrophic Bacterium Isolated from Marine Sediment.</title>
        <authorList>
            <person name="Omae K."/>
            <person name="Yoneda Y."/>
            <person name="Fukuyama Y."/>
            <person name="Yoshida T."/>
            <person name="Sako Y."/>
        </authorList>
    </citation>
    <scope>NUCLEOTIDE SEQUENCE [LARGE SCALE GENOMIC DNA]</scope>
    <source>
        <strain evidence="2">KKC1</strain>
    </source>
</reference>
<organism evidence="1 2">
    <name type="scientific">Calderihabitans maritimus</name>
    <dbReference type="NCBI Taxonomy" id="1246530"/>
    <lineage>
        <taxon>Bacteria</taxon>
        <taxon>Bacillati</taxon>
        <taxon>Bacillota</taxon>
        <taxon>Clostridia</taxon>
        <taxon>Neomoorellales</taxon>
        <taxon>Calderihabitantaceae</taxon>
        <taxon>Calderihabitans</taxon>
    </lineage>
</organism>
<evidence type="ECO:0000313" key="2">
    <source>
        <dbReference type="Proteomes" id="UP000197032"/>
    </source>
</evidence>
<dbReference type="AlphaFoldDB" id="A0A1Z5HUR6"/>
<dbReference type="Proteomes" id="UP000197032">
    <property type="component" value="Unassembled WGS sequence"/>
</dbReference>
<gene>
    <name evidence="1" type="ORF">KKC1_24180</name>
</gene>